<name>A0A2Y9BTY5_9MICO</name>
<dbReference type="AlphaFoldDB" id="A0A2Y9BTY5"/>
<gene>
    <name evidence="1" type="ORF">SAMN04489750_2162</name>
</gene>
<organism evidence="1 2">
    <name type="scientific">Branchiibius hedensis</name>
    <dbReference type="NCBI Taxonomy" id="672460"/>
    <lineage>
        <taxon>Bacteria</taxon>
        <taxon>Bacillati</taxon>
        <taxon>Actinomycetota</taxon>
        <taxon>Actinomycetes</taxon>
        <taxon>Micrococcales</taxon>
        <taxon>Dermacoccaceae</taxon>
        <taxon>Branchiibius</taxon>
    </lineage>
</organism>
<sequence>MSDLIEPWLREILRCPVGKHELADGSAPDGSAELQCTEDCEGSGQRRGYPIQDGIPVLLADQARVFTV</sequence>
<dbReference type="Gene3D" id="2.20.25.10">
    <property type="match status" value="1"/>
</dbReference>
<dbReference type="Proteomes" id="UP000250028">
    <property type="component" value="Unassembled WGS sequence"/>
</dbReference>
<reference evidence="2" key="1">
    <citation type="submission" date="2016-10" db="EMBL/GenBank/DDBJ databases">
        <authorList>
            <person name="Varghese N."/>
            <person name="Submissions S."/>
        </authorList>
    </citation>
    <scope>NUCLEOTIDE SEQUENCE [LARGE SCALE GENOMIC DNA]</scope>
    <source>
        <strain evidence="2">DSM 22951</strain>
    </source>
</reference>
<proteinExistence type="predicted"/>
<evidence type="ECO:0000313" key="2">
    <source>
        <dbReference type="Proteomes" id="UP000250028"/>
    </source>
</evidence>
<dbReference type="RefSeq" id="WP_170119836.1">
    <property type="nucleotide sequence ID" value="NZ_QGDN01000001.1"/>
</dbReference>
<protein>
    <submittedName>
        <fullName evidence="1">Uncharacterized protein</fullName>
    </submittedName>
</protein>
<dbReference type="EMBL" id="UESZ01000001">
    <property type="protein sequence ID" value="SSA34832.1"/>
    <property type="molecule type" value="Genomic_DNA"/>
</dbReference>
<evidence type="ECO:0000313" key="1">
    <source>
        <dbReference type="EMBL" id="SSA34832.1"/>
    </source>
</evidence>
<keyword evidence="2" id="KW-1185">Reference proteome</keyword>
<accession>A0A2Y9BTY5</accession>
<dbReference type="SUPFAM" id="SSF158997">
    <property type="entry name" value="Trm112p-like"/>
    <property type="match status" value="1"/>
</dbReference>